<dbReference type="GO" id="GO:0046914">
    <property type="term" value="F:transition metal ion binding"/>
    <property type="evidence" value="ECO:0007669"/>
    <property type="project" value="TreeGrafter"/>
</dbReference>
<protein>
    <submittedName>
        <fullName evidence="7">Cation efflux system membrane protein</fullName>
    </submittedName>
</protein>
<evidence type="ECO:0000256" key="3">
    <source>
        <dbReference type="SAM" id="Phobius"/>
    </source>
</evidence>
<keyword evidence="3" id="KW-1133">Transmembrane helix</keyword>
<name>A0A5S9IT46_UABAM</name>
<evidence type="ECO:0000256" key="1">
    <source>
        <dbReference type="ARBA" id="ARBA00009477"/>
    </source>
</evidence>
<gene>
    <name evidence="7" type="ORF">UABAM_05473</name>
</gene>
<dbReference type="SUPFAM" id="SSF111369">
    <property type="entry name" value="HlyD-like secretion proteins"/>
    <property type="match status" value="1"/>
</dbReference>
<dbReference type="GO" id="GO:0015679">
    <property type="term" value="P:plasma membrane copper ion transport"/>
    <property type="evidence" value="ECO:0007669"/>
    <property type="project" value="TreeGrafter"/>
</dbReference>
<keyword evidence="8" id="KW-1185">Reference proteome</keyword>
<accession>A0A5S9IT46</accession>
<evidence type="ECO:0000256" key="2">
    <source>
        <dbReference type="ARBA" id="ARBA00022448"/>
    </source>
</evidence>
<keyword evidence="3" id="KW-0812">Transmembrane</keyword>
<dbReference type="AlphaFoldDB" id="A0A5S9IT46"/>
<dbReference type="GO" id="GO:0016020">
    <property type="term" value="C:membrane"/>
    <property type="evidence" value="ECO:0007669"/>
    <property type="project" value="InterPro"/>
</dbReference>
<feature type="transmembrane region" description="Helical" evidence="3">
    <location>
        <begin position="5"/>
        <end position="27"/>
    </location>
</feature>
<evidence type="ECO:0000259" key="4">
    <source>
        <dbReference type="Pfam" id="PF25954"/>
    </source>
</evidence>
<dbReference type="Proteomes" id="UP000326354">
    <property type="component" value="Chromosome"/>
</dbReference>
<comment type="similarity">
    <text evidence="1">Belongs to the membrane fusion protein (MFP) (TC 8.A.1) family.</text>
</comment>
<dbReference type="RefSeq" id="WP_151971102.1">
    <property type="nucleotide sequence ID" value="NZ_AP019860.1"/>
</dbReference>
<sequence length="752" mass="84749">MKKSLIIPLVVAAVCAVAIFFLKPYYWSLSSTKSKVNIELCSHGYAKNNCYQCNPTLVDKFKTDLDWCNEHSLPESQCELCDPYAKFKAKGDWCKKHSVPESQCVKCNPELAQNQPKFVDWCKEHNIAESQCTICNPNLTISLKSDWCQEHNVRNSKCVLCNPSLRKKLKQSNITVQNSARKWCEHGFEQGNCYQCDPKLADKFKKSGDWCGGHDVPESQCFPCNSGLQEEVNKRLAEDTAQNSARKWCEHGFEKGNCYQCDSKLAEKFKKSGDWCGGHDVPESQCFPCNSGLQEEVNKRLTISAVKPELLKSDSDTTISFDATLPKSAFCGTHHLRIKFSRKEIASLIGIKIAPVRKRAVKEILTCNGEVMYNATNQTKVASRYRGIIQKVNVHIGQRVKKGQILAVIDSPDLGQLRTNIATQKKLFDNKKKIYSNIKKMLALLTKSNISSSQATEKMKTLEIGLAKSSLLEKLAELELAQSELNRQKEMEKEGVGLKKNLLQTQKRFDSIYTSYVSLLEHTKVSAEIEIIELQGELNNALQNLGTKIKRVSKKPSEYLIRAPFDATIISVKTVKGELVEYGKPLFLIADLSSMWVRLDVFEKDLPRLKNGQPVRFKTDSIKDVNFEGKILWLGSEVHDKVRTVSVLAQVNNKENLLRVNMFGKVKILIHQNENVVVVPKKAIQWEGCCHIVFIQLENDLYAPRKVRLGYEGKDFYEVKAGLLAGEPVVTEGSFLLKTEILKSSIGAGCTD</sequence>
<feature type="domain" description="CusB-like beta-barrel" evidence="4">
    <location>
        <begin position="595"/>
        <end position="668"/>
    </location>
</feature>
<dbReference type="KEGG" id="uam:UABAM_05473"/>
<dbReference type="EMBL" id="AP019860">
    <property type="protein sequence ID" value="BBM87070.1"/>
    <property type="molecule type" value="Genomic_DNA"/>
</dbReference>
<dbReference type="InterPro" id="IPR051909">
    <property type="entry name" value="MFP_Cation_Efflux"/>
</dbReference>
<evidence type="ECO:0000313" key="8">
    <source>
        <dbReference type="Proteomes" id="UP000326354"/>
    </source>
</evidence>
<dbReference type="Pfam" id="PF25975">
    <property type="entry name" value="CzcB_C"/>
    <property type="match status" value="1"/>
</dbReference>
<dbReference type="InterPro" id="IPR006143">
    <property type="entry name" value="RND_pump_MFP"/>
</dbReference>
<dbReference type="Gene3D" id="2.40.30.170">
    <property type="match status" value="1"/>
</dbReference>
<dbReference type="Gene3D" id="2.40.420.20">
    <property type="match status" value="1"/>
</dbReference>
<dbReference type="PANTHER" id="PTHR30097">
    <property type="entry name" value="CATION EFFLUX SYSTEM PROTEIN CUSB"/>
    <property type="match status" value="1"/>
</dbReference>
<feature type="domain" description="CzcB-like C-terminal circularly permuted SH3-like" evidence="6">
    <location>
        <begin position="677"/>
        <end position="738"/>
    </location>
</feature>
<proteinExistence type="inferred from homology"/>
<dbReference type="FunFam" id="2.40.30.170:FF:000010">
    <property type="entry name" value="Efflux RND transporter periplasmic adaptor subunit"/>
    <property type="match status" value="1"/>
</dbReference>
<dbReference type="PANTHER" id="PTHR30097:SF4">
    <property type="entry name" value="SLR6042 PROTEIN"/>
    <property type="match status" value="1"/>
</dbReference>
<evidence type="ECO:0000259" key="6">
    <source>
        <dbReference type="Pfam" id="PF25975"/>
    </source>
</evidence>
<evidence type="ECO:0000313" key="7">
    <source>
        <dbReference type="EMBL" id="BBM87070.1"/>
    </source>
</evidence>
<dbReference type="NCBIfam" id="TIGR01730">
    <property type="entry name" value="RND_mfp"/>
    <property type="match status" value="1"/>
</dbReference>
<dbReference type="Gene3D" id="2.40.50.100">
    <property type="match status" value="1"/>
</dbReference>
<dbReference type="GO" id="GO:0022857">
    <property type="term" value="F:transmembrane transporter activity"/>
    <property type="evidence" value="ECO:0007669"/>
    <property type="project" value="InterPro"/>
</dbReference>
<keyword evidence="2" id="KW-0813">Transport</keyword>
<dbReference type="GO" id="GO:0030288">
    <property type="term" value="C:outer membrane-bounded periplasmic space"/>
    <property type="evidence" value="ECO:0007669"/>
    <property type="project" value="TreeGrafter"/>
</dbReference>
<dbReference type="Pfam" id="PF25973">
    <property type="entry name" value="BSH_CzcB"/>
    <property type="match status" value="1"/>
</dbReference>
<keyword evidence="3" id="KW-0472">Membrane</keyword>
<reference evidence="7 8" key="1">
    <citation type="submission" date="2019-08" db="EMBL/GenBank/DDBJ databases">
        <title>Complete genome sequence of Candidatus Uab amorphum.</title>
        <authorList>
            <person name="Shiratori T."/>
            <person name="Suzuki S."/>
            <person name="Kakizawa Y."/>
            <person name="Ishida K."/>
        </authorList>
    </citation>
    <scope>NUCLEOTIDE SEQUENCE [LARGE SCALE GENOMIC DNA]</scope>
    <source>
        <strain evidence="7 8">SRT547</strain>
    </source>
</reference>
<feature type="domain" description="CzcB-like barrel-sandwich hybrid" evidence="5">
    <location>
        <begin position="379"/>
        <end position="591"/>
    </location>
</feature>
<dbReference type="GO" id="GO:0060003">
    <property type="term" value="P:copper ion export"/>
    <property type="evidence" value="ECO:0007669"/>
    <property type="project" value="TreeGrafter"/>
</dbReference>
<evidence type="ECO:0000259" key="5">
    <source>
        <dbReference type="Pfam" id="PF25973"/>
    </source>
</evidence>
<organism evidence="7 8">
    <name type="scientific">Uabimicrobium amorphum</name>
    <dbReference type="NCBI Taxonomy" id="2596890"/>
    <lineage>
        <taxon>Bacteria</taxon>
        <taxon>Pseudomonadati</taxon>
        <taxon>Planctomycetota</taxon>
        <taxon>Candidatus Uabimicrobiia</taxon>
        <taxon>Candidatus Uabimicrobiales</taxon>
        <taxon>Candidatus Uabimicrobiaceae</taxon>
        <taxon>Candidatus Uabimicrobium</taxon>
    </lineage>
</organism>
<dbReference type="OrthoDB" id="9806939at2"/>
<dbReference type="Pfam" id="PF25954">
    <property type="entry name" value="Beta-barrel_RND_2"/>
    <property type="match status" value="1"/>
</dbReference>
<dbReference type="InterPro" id="IPR058649">
    <property type="entry name" value="CzcB_C"/>
</dbReference>
<dbReference type="InterPro" id="IPR058792">
    <property type="entry name" value="Beta-barrel_RND_2"/>
</dbReference>
<dbReference type="InterPro" id="IPR058647">
    <property type="entry name" value="BSH_CzcB-like"/>
</dbReference>